<evidence type="ECO:0000259" key="1">
    <source>
        <dbReference type="PROSITE" id="PS50404"/>
    </source>
</evidence>
<dbReference type="Pfam" id="PF00043">
    <property type="entry name" value="GST_C"/>
    <property type="match status" value="1"/>
</dbReference>
<dbReference type="SUPFAM" id="SSF52833">
    <property type="entry name" value="Thioredoxin-like"/>
    <property type="match status" value="1"/>
</dbReference>
<dbReference type="InterPro" id="IPR036282">
    <property type="entry name" value="Glutathione-S-Trfase_C_sf"/>
</dbReference>
<dbReference type="PROSITE" id="PS50405">
    <property type="entry name" value="GST_CTER"/>
    <property type="match status" value="1"/>
</dbReference>
<dbReference type="CDD" id="cd03207">
    <property type="entry name" value="GST_C_8"/>
    <property type="match status" value="1"/>
</dbReference>
<dbReference type="RefSeq" id="WP_097069350.1">
    <property type="nucleotide sequence ID" value="NZ_OBMT01000003.1"/>
</dbReference>
<feature type="domain" description="GST N-terminal" evidence="1">
    <location>
        <begin position="1"/>
        <end position="95"/>
    </location>
</feature>
<dbReference type="Proteomes" id="UP000219111">
    <property type="component" value="Unassembled WGS sequence"/>
</dbReference>
<protein>
    <submittedName>
        <fullName evidence="3">Glutathione S-transferase</fullName>
    </submittedName>
</protein>
<dbReference type="Gene3D" id="1.20.1050.10">
    <property type="match status" value="1"/>
</dbReference>
<dbReference type="AlphaFoldDB" id="A0A285S509"/>
<sequence length="223" mass="24576">MITLYGMYRSRATRNIWALMELGLPWTLKPVIQAYRLEAQGIDPVHPEAPFNTRSPEFLKLSPAGAIPVMEDGGLVLSESLAINLYLARKAGGPLAPKDPREEALMEQWALYGATAIEEAALEISFAYARGEAATETGEARIIAACARLGRPFKALETHLAAHSHMVGGRFTVADINMAEMVRYAQPHAALLAAYPRLKSWLDLCQSRPAFREMWETRAAEPA</sequence>
<dbReference type="InterPro" id="IPR040079">
    <property type="entry name" value="Glutathione_S-Trfase"/>
</dbReference>
<dbReference type="SFLD" id="SFLDS00019">
    <property type="entry name" value="Glutathione_Transferase_(cytos"/>
    <property type="match status" value="1"/>
</dbReference>
<dbReference type="OrthoDB" id="9810080at2"/>
<dbReference type="Gene3D" id="3.40.30.10">
    <property type="entry name" value="Glutaredoxin"/>
    <property type="match status" value="1"/>
</dbReference>
<dbReference type="InterPro" id="IPR004045">
    <property type="entry name" value="Glutathione_S-Trfase_N"/>
</dbReference>
<dbReference type="InterPro" id="IPR010987">
    <property type="entry name" value="Glutathione-S-Trfase_C-like"/>
</dbReference>
<dbReference type="SFLD" id="SFLDG00358">
    <property type="entry name" value="Main_(cytGST)"/>
    <property type="match status" value="1"/>
</dbReference>
<dbReference type="PANTHER" id="PTHR44051">
    <property type="entry name" value="GLUTATHIONE S-TRANSFERASE-RELATED"/>
    <property type="match status" value="1"/>
</dbReference>
<proteinExistence type="predicted"/>
<organism evidence="3 4">
    <name type="scientific">Rhodobacter maris</name>
    <dbReference type="NCBI Taxonomy" id="446682"/>
    <lineage>
        <taxon>Bacteria</taxon>
        <taxon>Pseudomonadati</taxon>
        <taxon>Pseudomonadota</taxon>
        <taxon>Alphaproteobacteria</taxon>
        <taxon>Rhodobacterales</taxon>
        <taxon>Rhodobacter group</taxon>
        <taxon>Rhodobacter</taxon>
    </lineage>
</organism>
<reference evidence="4" key="1">
    <citation type="submission" date="2017-08" db="EMBL/GenBank/DDBJ databases">
        <authorList>
            <person name="Varghese N."/>
            <person name="Submissions S."/>
        </authorList>
    </citation>
    <scope>NUCLEOTIDE SEQUENCE [LARGE SCALE GENOMIC DNA]</scope>
    <source>
        <strain evidence="4">JA276</strain>
    </source>
</reference>
<dbReference type="PROSITE" id="PS50404">
    <property type="entry name" value="GST_NTER"/>
    <property type="match status" value="1"/>
</dbReference>
<dbReference type="CDD" id="cd03046">
    <property type="entry name" value="GST_N_GTT1_like"/>
    <property type="match status" value="1"/>
</dbReference>
<evidence type="ECO:0000313" key="3">
    <source>
        <dbReference type="EMBL" id="SOC02298.1"/>
    </source>
</evidence>
<name>A0A285S509_9RHOB</name>
<keyword evidence="3" id="KW-0808">Transferase</keyword>
<accession>A0A285S509</accession>
<dbReference type="PANTHER" id="PTHR44051:SF9">
    <property type="entry name" value="GLUTATHIONE S-TRANSFERASE 1"/>
    <property type="match status" value="1"/>
</dbReference>
<dbReference type="SUPFAM" id="SSF47616">
    <property type="entry name" value="GST C-terminal domain-like"/>
    <property type="match status" value="1"/>
</dbReference>
<dbReference type="EMBL" id="OBMT01000003">
    <property type="protein sequence ID" value="SOC02298.1"/>
    <property type="molecule type" value="Genomic_DNA"/>
</dbReference>
<evidence type="ECO:0000259" key="2">
    <source>
        <dbReference type="PROSITE" id="PS50405"/>
    </source>
</evidence>
<gene>
    <name evidence="3" type="ORF">SAMN05877831_103134</name>
</gene>
<dbReference type="GO" id="GO:0016740">
    <property type="term" value="F:transferase activity"/>
    <property type="evidence" value="ECO:0007669"/>
    <property type="project" value="UniProtKB-KW"/>
</dbReference>
<evidence type="ECO:0000313" key="4">
    <source>
        <dbReference type="Proteomes" id="UP000219111"/>
    </source>
</evidence>
<dbReference type="InterPro" id="IPR004046">
    <property type="entry name" value="GST_C"/>
</dbReference>
<dbReference type="InterPro" id="IPR036249">
    <property type="entry name" value="Thioredoxin-like_sf"/>
</dbReference>
<feature type="domain" description="GST C-terminal" evidence="2">
    <location>
        <begin position="99"/>
        <end position="223"/>
    </location>
</feature>
<keyword evidence="4" id="KW-1185">Reference proteome</keyword>
<dbReference type="Pfam" id="PF13409">
    <property type="entry name" value="GST_N_2"/>
    <property type="match status" value="1"/>
</dbReference>